<keyword evidence="2" id="KW-1185">Reference proteome</keyword>
<organism evidence="1 2">
    <name type="scientific">Paraburkholderia sabiae</name>
    <dbReference type="NCBI Taxonomy" id="273251"/>
    <lineage>
        <taxon>Bacteria</taxon>
        <taxon>Pseudomonadati</taxon>
        <taxon>Pseudomonadota</taxon>
        <taxon>Betaproteobacteria</taxon>
        <taxon>Burkholderiales</taxon>
        <taxon>Burkholderiaceae</taxon>
        <taxon>Paraburkholderia</taxon>
    </lineage>
</organism>
<dbReference type="Proteomes" id="UP001494588">
    <property type="component" value="Unassembled WGS sequence"/>
</dbReference>
<gene>
    <name evidence="1" type="ORF">V4C55_04680</name>
</gene>
<comment type="caution">
    <text evidence="1">The sequence shown here is derived from an EMBL/GenBank/DDBJ whole genome shotgun (WGS) entry which is preliminary data.</text>
</comment>
<sequence>MHAGAFHIDSTPRRADGEYIAHARISRTDDDGREYDVHLSGDLAGFNEREDAMKFAADWADEWLTRHCAVKTS</sequence>
<evidence type="ECO:0000313" key="2">
    <source>
        <dbReference type="Proteomes" id="UP001494588"/>
    </source>
</evidence>
<dbReference type="EMBL" id="JAZHGC010000003">
    <property type="protein sequence ID" value="MEM5284987.1"/>
    <property type="molecule type" value="Genomic_DNA"/>
</dbReference>
<accession>A0ABU9Q6E4</accession>
<evidence type="ECO:0008006" key="3">
    <source>
        <dbReference type="Google" id="ProtNLM"/>
    </source>
</evidence>
<protein>
    <recommendedName>
        <fullName evidence="3">Transcriptional regulator</fullName>
    </recommendedName>
</protein>
<reference evidence="1 2" key="1">
    <citation type="submission" date="2024-01" db="EMBL/GenBank/DDBJ databases">
        <title>The diversity of rhizobia nodulating Mimosa spp. in eleven states of Brazil covering several biomes is determined by host plant, location, and edaphic factors.</title>
        <authorList>
            <person name="Rouws L."/>
            <person name="Barauna A."/>
            <person name="Beukes C."/>
            <person name="De Faria S.M."/>
            <person name="Gross E."/>
            <person name="Dos Reis Junior F.B."/>
            <person name="Simon M."/>
            <person name="Maluk M."/>
            <person name="Odee D.W."/>
            <person name="Kenicer G."/>
            <person name="Young J.P.W."/>
            <person name="Reis V.M."/>
            <person name="Zilli J."/>
            <person name="James E.K."/>
        </authorList>
    </citation>
    <scope>NUCLEOTIDE SEQUENCE [LARGE SCALE GENOMIC DNA]</scope>
    <source>
        <strain evidence="1 2">JPY77</strain>
    </source>
</reference>
<name>A0ABU9Q6E4_9BURK</name>
<dbReference type="RefSeq" id="WP_201649721.1">
    <property type="nucleotide sequence ID" value="NZ_CAJHCS010000005.1"/>
</dbReference>
<proteinExistence type="predicted"/>
<evidence type="ECO:0000313" key="1">
    <source>
        <dbReference type="EMBL" id="MEM5284987.1"/>
    </source>
</evidence>